<sequence length="202" mass="22771">MAATIMFRDFSFERRPPAAQKLERTTMNVSPSTVLSEDFSRPPTPKPSVGDLADDLDRQSLRDQAVNSNSSVFPYDTATHTGAAERPTYSRIATASLRLQRQTNTRKHRSPSHLETMSKLVARMIEETDQCNVCETPSSPSPRPSSRCRDDEGIDMDYTSADSEDRSVFPLSFRRAGDRLCRGAAVVKKVRMRRRLKTSKKK</sequence>
<dbReference type="OrthoDB" id="3910171at2759"/>
<feature type="compositionally biased region" description="Polar residues" evidence="1">
    <location>
        <begin position="25"/>
        <end position="35"/>
    </location>
</feature>
<feature type="region of interest" description="Disordered" evidence="1">
    <location>
        <begin position="17"/>
        <end position="53"/>
    </location>
</feature>
<dbReference type="AlphaFoldDB" id="A0A6A6JMU4"/>
<organism evidence="2 3">
    <name type="scientific">Westerdykella ornata</name>
    <dbReference type="NCBI Taxonomy" id="318751"/>
    <lineage>
        <taxon>Eukaryota</taxon>
        <taxon>Fungi</taxon>
        <taxon>Dikarya</taxon>
        <taxon>Ascomycota</taxon>
        <taxon>Pezizomycotina</taxon>
        <taxon>Dothideomycetes</taxon>
        <taxon>Pleosporomycetidae</taxon>
        <taxon>Pleosporales</taxon>
        <taxon>Sporormiaceae</taxon>
        <taxon>Westerdykella</taxon>
    </lineage>
</organism>
<keyword evidence="3" id="KW-1185">Reference proteome</keyword>
<name>A0A6A6JMU4_WESOR</name>
<feature type="region of interest" description="Disordered" evidence="1">
    <location>
        <begin position="133"/>
        <end position="163"/>
    </location>
</feature>
<dbReference type="RefSeq" id="XP_033655361.1">
    <property type="nucleotide sequence ID" value="XM_033798044.1"/>
</dbReference>
<evidence type="ECO:0000313" key="3">
    <source>
        <dbReference type="Proteomes" id="UP000800097"/>
    </source>
</evidence>
<proteinExistence type="predicted"/>
<gene>
    <name evidence="2" type="ORF">EI97DRAFT_431894</name>
</gene>
<reference evidence="2" key="1">
    <citation type="journal article" date="2020" name="Stud. Mycol.">
        <title>101 Dothideomycetes genomes: a test case for predicting lifestyles and emergence of pathogens.</title>
        <authorList>
            <person name="Haridas S."/>
            <person name="Albert R."/>
            <person name="Binder M."/>
            <person name="Bloem J."/>
            <person name="Labutti K."/>
            <person name="Salamov A."/>
            <person name="Andreopoulos B."/>
            <person name="Baker S."/>
            <person name="Barry K."/>
            <person name="Bills G."/>
            <person name="Bluhm B."/>
            <person name="Cannon C."/>
            <person name="Castanera R."/>
            <person name="Culley D."/>
            <person name="Daum C."/>
            <person name="Ezra D."/>
            <person name="Gonzalez J."/>
            <person name="Henrissat B."/>
            <person name="Kuo A."/>
            <person name="Liang C."/>
            <person name="Lipzen A."/>
            <person name="Lutzoni F."/>
            <person name="Magnuson J."/>
            <person name="Mondo S."/>
            <person name="Nolan M."/>
            <person name="Ohm R."/>
            <person name="Pangilinan J."/>
            <person name="Park H.-J."/>
            <person name="Ramirez L."/>
            <person name="Alfaro M."/>
            <person name="Sun H."/>
            <person name="Tritt A."/>
            <person name="Yoshinaga Y."/>
            <person name="Zwiers L.-H."/>
            <person name="Turgeon B."/>
            <person name="Goodwin S."/>
            <person name="Spatafora J."/>
            <person name="Crous P."/>
            <person name="Grigoriev I."/>
        </authorList>
    </citation>
    <scope>NUCLEOTIDE SEQUENCE</scope>
    <source>
        <strain evidence="2">CBS 379.55</strain>
    </source>
</reference>
<accession>A0A6A6JMU4</accession>
<evidence type="ECO:0000313" key="2">
    <source>
        <dbReference type="EMBL" id="KAF2277822.1"/>
    </source>
</evidence>
<protein>
    <submittedName>
        <fullName evidence="2">Uncharacterized protein</fullName>
    </submittedName>
</protein>
<dbReference type="Proteomes" id="UP000800097">
    <property type="component" value="Unassembled WGS sequence"/>
</dbReference>
<evidence type="ECO:0000256" key="1">
    <source>
        <dbReference type="SAM" id="MobiDB-lite"/>
    </source>
</evidence>
<dbReference type="GeneID" id="54551219"/>
<dbReference type="EMBL" id="ML986489">
    <property type="protein sequence ID" value="KAF2277822.1"/>
    <property type="molecule type" value="Genomic_DNA"/>
</dbReference>